<keyword evidence="8" id="KW-1185">Reference proteome</keyword>
<feature type="region of interest" description="Disordered" evidence="5">
    <location>
        <begin position="35"/>
        <end position="267"/>
    </location>
</feature>
<dbReference type="FunFam" id="3.10.120.10:FF:000001">
    <property type="entry name" value="Cytochrome b5 reductase 4"/>
    <property type="match status" value="1"/>
</dbReference>
<evidence type="ECO:0000259" key="6">
    <source>
        <dbReference type="PROSITE" id="PS50255"/>
    </source>
</evidence>
<dbReference type="InterPro" id="IPR051872">
    <property type="entry name" value="Cytochrome_b5/Flavoprotein_Rdt"/>
</dbReference>
<comment type="caution">
    <text evidence="7">The sequence shown here is derived from an EMBL/GenBank/DDBJ whole genome shotgun (WGS) entry which is preliminary data.</text>
</comment>
<dbReference type="GO" id="GO:0004128">
    <property type="term" value="F:cytochrome-b5 reductase activity, acting on NAD(P)H"/>
    <property type="evidence" value="ECO:0007669"/>
    <property type="project" value="TreeGrafter"/>
</dbReference>
<feature type="compositionally biased region" description="Pro residues" evidence="5">
    <location>
        <begin position="178"/>
        <end position="210"/>
    </location>
</feature>
<dbReference type="GO" id="GO:0005737">
    <property type="term" value="C:cytoplasm"/>
    <property type="evidence" value="ECO:0007669"/>
    <property type="project" value="TreeGrafter"/>
</dbReference>
<evidence type="ECO:0000313" key="8">
    <source>
        <dbReference type="Proteomes" id="UP001174694"/>
    </source>
</evidence>
<dbReference type="GO" id="GO:0046872">
    <property type="term" value="F:metal ion binding"/>
    <property type="evidence" value="ECO:0007669"/>
    <property type="project" value="UniProtKB-UniRule"/>
</dbReference>
<dbReference type="SUPFAM" id="SSF55856">
    <property type="entry name" value="Cytochrome b5-like heme/steroid binding domain"/>
    <property type="match status" value="1"/>
</dbReference>
<dbReference type="Gene3D" id="3.10.120.10">
    <property type="entry name" value="Cytochrome b5-like heme/steroid binding domain"/>
    <property type="match status" value="1"/>
</dbReference>
<dbReference type="InterPro" id="IPR036400">
    <property type="entry name" value="Cyt_B5-like_heme/steroid_sf"/>
</dbReference>
<dbReference type="InterPro" id="IPR001199">
    <property type="entry name" value="Cyt_B5-like_heme/steroid-bd"/>
</dbReference>
<gene>
    <name evidence="7" type="ORF">NKR23_g3760</name>
</gene>
<comment type="similarity">
    <text evidence="4">Belongs to the cytochrome b5 family.</text>
</comment>
<feature type="compositionally biased region" description="Pro residues" evidence="5">
    <location>
        <begin position="36"/>
        <end position="47"/>
    </location>
</feature>
<evidence type="ECO:0000256" key="4">
    <source>
        <dbReference type="RuleBase" id="RU362121"/>
    </source>
</evidence>
<dbReference type="Proteomes" id="UP001174694">
    <property type="component" value="Unassembled WGS sequence"/>
</dbReference>
<feature type="domain" description="Cytochrome b5 heme-binding" evidence="6">
    <location>
        <begin position="283"/>
        <end position="361"/>
    </location>
</feature>
<keyword evidence="2 4" id="KW-0479">Metal-binding</keyword>
<sequence>MALLGLTLVVASVVFFCFTPSSWLPKILAIVRPDEQLPPPLAPPLITPPDDEDEPARFRRGGRAEDGPGKQNGISTAIETTAAAATSRSRAATSSKTDLDRTAMPPPPPPLSRRSDAPKLASPIIVAPNGDAGEQTTPKATPAAPSDSVPSFSLSEPAETGHRAPRPWQKTPAASGPSPVPSPVPPPSAAPGLMAPPPRPPSLAPVPSPPSLSAASSPAQRRLNPLPRRGPSAPSSLAPPPTHSTLPSSKQVTLPPGHSPLDWARLSADPSSDLRGLPAGTPYIRVTPAALRRQTGRKGKDAWMALGGKVYNVTPYVPFHPGGGPELMRGAGRDGTKLFGENHPWVNYETMLQACLVGILVDEDEAEGEMDKMD</sequence>
<protein>
    <submittedName>
        <fullName evidence="7">Cytochrome b5 reductase 4</fullName>
    </submittedName>
</protein>
<dbReference type="InterPro" id="IPR018506">
    <property type="entry name" value="Cyt_B5_heme-BS"/>
</dbReference>
<evidence type="ECO:0000256" key="3">
    <source>
        <dbReference type="ARBA" id="ARBA00023004"/>
    </source>
</evidence>
<dbReference type="PROSITE" id="PS00191">
    <property type="entry name" value="CYTOCHROME_B5_1"/>
    <property type="match status" value="1"/>
</dbReference>
<dbReference type="PROSITE" id="PS50255">
    <property type="entry name" value="CYTOCHROME_B5_2"/>
    <property type="match status" value="1"/>
</dbReference>
<reference evidence="7" key="1">
    <citation type="submission" date="2022-07" db="EMBL/GenBank/DDBJ databases">
        <title>Fungi with potential for degradation of polypropylene.</title>
        <authorList>
            <person name="Gostincar C."/>
        </authorList>
    </citation>
    <scope>NUCLEOTIDE SEQUENCE</scope>
    <source>
        <strain evidence="7">EXF-13308</strain>
    </source>
</reference>
<dbReference type="Pfam" id="PF00173">
    <property type="entry name" value="Cyt-b5"/>
    <property type="match status" value="1"/>
</dbReference>
<evidence type="ECO:0000256" key="1">
    <source>
        <dbReference type="ARBA" id="ARBA00022617"/>
    </source>
</evidence>
<keyword evidence="1 4" id="KW-0349">Heme</keyword>
<dbReference type="PANTHER" id="PTHR46237:SF1">
    <property type="entry name" value="CYTOCHROME B5 REDUCTASE 4"/>
    <property type="match status" value="1"/>
</dbReference>
<evidence type="ECO:0000313" key="7">
    <source>
        <dbReference type="EMBL" id="KAJ9150350.1"/>
    </source>
</evidence>
<dbReference type="EMBL" id="JANBVO010000008">
    <property type="protein sequence ID" value="KAJ9150350.1"/>
    <property type="molecule type" value="Genomic_DNA"/>
</dbReference>
<name>A0AA38S6P3_9PEZI</name>
<dbReference type="SMART" id="SM01117">
    <property type="entry name" value="Cyt-b5"/>
    <property type="match status" value="1"/>
</dbReference>
<evidence type="ECO:0000256" key="5">
    <source>
        <dbReference type="SAM" id="MobiDB-lite"/>
    </source>
</evidence>
<dbReference type="GO" id="GO:0020037">
    <property type="term" value="F:heme binding"/>
    <property type="evidence" value="ECO:0007669"/>
    <property type="project" value="UniProtKB-UniRule"/>
</dbReference>
<dbReference type="PANTHER" id="PTHR46237">
    <property type="entry name" value="CYTOCHROME B5 REDUCTASE 4 FAMILY MEMBER"/>
    <property type="match status" value="1"/>
</dbReference>
<keyword evidence="3 4" id="KW-0408">Iron</keyword>
<proteinExistence type="inferred from homology"/>
<organism evidence="7 8">
    <name type="scientific">Pleurostoma richardsiae</name>
    <dbReference type="NCBI Taxonomy" id="41990"/>
    <lineage>
        <taxon>Eukaryota</taxon>
        <taxon>Fungi</taxon>
        <taxon>Dikarya</taxon>
        <taxon>Ascomycota</taxon>
        <taxon>Pezizomycotina</taxon>
        <taxon>Sordariomycetes</taxon>
        <taxon>Sordariomycetidae</taxon>
        <taxon>Calosphaeriales</taxon>
        <taxon>Pleurostomataceae</taxon>
        <taxon>Pleurostoma</taxon>
    </lineage>
</organism>
<accession>A0AA38S6P3</accession>
<evidence type="ECO:0000256" key="2">
    <source>
        <dbReference type="ARBA" id="ARBA00022723"/>
    </source>
</evidence>
<dbReference type="AlphaFoldDB" id="A0AA38S6P3"/>
<feature type="compositionally biased region" description="Low complexity" evidence="5">
    <location>
        <begin position="74"/>
        <end position="95"/>
    </location>
</feature>